<comment type="caution">
    <text evidence="1">The sequence shown here is derived from an EMBL/GenBank/DDBJ whole genome shotgun (WGS) entry which is preliminary data.</text>
</comment>
<protein>
    <submittedName>
        <fullName evidence="1">Uncharacterized protein</fullName>
    </submittedName>
</protein>
<dbReference type="EMBL" id="BPLQ01006477">
    <property type="protein sequence ID" value="GIY22756.1"/>
    <property type="molecule type" value="Genomic_DNA"/>
</dbReference>
<dbReference type="AlphaFoldDB" id="A0AAV4RP77"/>
<sequence>MGAQHPPLYTLKPFLHRRRFLKPKGQLNTSGNKKEAVQFQFAGKGRESLARFSATNGRSSDYSCSLMGAQHPPLYHLGSTLKPFLVITVRPAENTKSRKRSFLSNHFLSSMLPTSTPQYRSSTYL</sequence>
<proteinExistence type="predicted"/>
<evidence type="ECO:0000313" key="2">
    <source>
        <dbReference type="Proteomes" id="UP001054837"/>
    </source>
</evidence>
<accession>A0AAV4RP77</accession>
<evidence type="ECO:0000313" key="1">
    <source>
        <dbReference type="EMBL" id="GIY22756.1"/>
    </source>
</evidence>
<reference evidence="1 2" key="1">
    <citation type="submission" date="2021-06" db="EMBL/GenBank/DDBJ databases">
        <title>Caerostris darwini draft genome.</title>
        <authorList>
            <person name="Kono N."/>
            <person name="Arakawa K."/>
        </authorList>
    </citation>
    <scope>NUCLEOTIDE SEQUENCE [LARGE SCALE GENOMIC DNA]</scope>
</reference>
<gene>
    <name evidence="1" type="ORF">CDAR_518251</name>
</gene>
<name>A0AAV4RP77_9ARAC</name>
<keyword evidence="2" id="KW-1185">Reference proteome</keyword>
<organism evidence="1 2">
    <name type="scientific">Caerostris darwini</name>
    <dbReference type="NCBI Taxonomy" id="1538125"/>
    <lineage>
        <taxon>Eukaryota</taxon>
        <taxon>Metazoa</taxon>
        <taxon>Ecdysozoa</taxon>
        <taxon>Arthropoda</taxon>
        <taxon>Chelicerata</taxon>
        <taxon>Arachnida</taxon>
        <taxon>Araneae</taxon>
        <taxon>Araneomorphae</taxon>
        <taxon>Entelegynae</taxon>
        <taxon>Araneoidea</taxon>
        <taxon>Araneidae</taxon>
        <taxon>Caerostris</taxon>
    </lineage>
</organism>
<dbReference type="Proteomes" id="UP001054837">
    <property type="component" value="Unassembled WGS sequence"/>
</dbReference>